<dbReference type="Pfam" id="PF12697">
    <property type="entry name" value="Abhydrolase_6"/>
    <property type="match status" value="1"/>
</dbReference>
<comment type="caution">
    <text evidence="2">The sequence shown here is derived from an EMBL/GenBank/DDBJ whole genome shotgun (WGS) entry which is preliminary data.</text>
</comment>
<proteinExistence type="predicted"/>
<dbReference type="Proteomes" id="UP000535182">
    <property type="component" value="Unassembled WGS sequence"/>
</dbReference>
<dbReference type="InterPro" id="IPR029058">
    <property type="entry name" value="AB_hydrolase_fold"/>
</dbReference>
<dbReference type="EMBL" id="JACHEB010000010">
    <property type="protein sequence ID" value="MBB5330402.1"/>
    <property type="molecule type" value="Genomic_DNA"/>
</dbReference>
<protein>
    <submittedName>
        <fullName evidence="2">Pimeloyl-ACP methyl ester carboxylesterase</fullName>
    </submittedName>
</protein>
<accession>A0A9X0QH50</accession>
<dbReference type="Gene3D" id="3.40.50.1820">
    <property type="entry name" value="alpha/beta hydrolase"/>
    <property type="match status" value="1"/>
</dbReference>
<evidence type="ECO:0000313" key="3">
    <source>
        <dbReference type="Proteomes" id="UP000535182"/>
    </source>
</evidence>
<evidence type="ECO:0000259" key="1">
    <source>
        <dbReference type="Pfam" id="PF12697"/>
    </source>
</evidence>
<feature type="domain" description="AB hydrolase-1" evidence="1">
    <location>
        <begin position="2"/>
        <end position="215"/>
    </location>
</feature>
<reference evidence="2 3" key="1">
    <citation type="submission" date="2020-08" db="EMBL/GenBank/DDBJ databases">
        <title>Genomic Encyclopedia of Type Strains, Phase IV (KMG-V): Genome sequencing to study the core and pangenomes of soil and plant-associated prokaryotes.</title>
        <authorList>
            <person name="Whitman W."/>
        </authorList>
    </citation>
    <scope>NUCLEOTIDE SEQUENCE [LARGE SCALE GENOMIC DNA]</scope>
    <source>
        <strain evidence="2 3">X5P2</strain>
    </source>
</reference>
<name>A0A9X0QH50_9BACT</name>
<dbReference type="AlphaFoldDB" id="A0A9X0QH50"/>
<evidence type="ECO:0000313" key="2">
    <source>
        <dbReference type="EMBL" id="MBB5330402.1"/>
    </source>
</evidence>
<keyword evidence="3" id="KW-1185">Reference proteome</keyword>
<dbReference type="InterPro" id="IPR000073">
    <property type="entry name" value="AB_hydrolase_1"/>
</dbReference>
<sequence length="226" mass="24016">MAVDQRGYSAGARPDSIADYAIANLVSDIVGMAATLLTQTGNNTKFHLVGHDMGGSVTWAVAEQHPELLISTTVLSTPHKNAFAAAYNMSGNPQQAASSYISVLQGSGGEAFMLANFYGSYGGVVPDATLFVSRFQNDPGALTAALNWYRAENFTAEDGTVVTAPVTYIWGSQDPFLLKESAVNTANFCSGPYQFVQLPGHAHFLADEVPQDIASLLQQQFAAKLT</sequence>
<dbReference type="PANTHER" id="PTHR43329">
    <property type="entry name" value="EPOXIDE HYDROLASE"/>
    <property type="match status" value="1"/>
</dbReference>
<organism evidence="2 3">
    <name type="scientific">Tunturiibacter gelidiferens</name>
    <dbReference type="NCBI Taxonomy" id="3069689"/>
    <lineage>
        <taxon>Bacteria</taxon>
        <taxon>Pseudomonadati</taxon>
        <taxon>Acidobacteriota</taxon>
        <taxon>Terriglobia</taxon>
        <taxon>Terriglobales</taxon>
        <taxon>Acidobacteriaceae</taxon>
        <taxon>Tunturiibacter</taxon>
    </lineage>
</organism>
<dbReference type="SUPFAM" id="SSF53474">
    <property type="entry name" value="alpha/beta-Hydrolases"/>
    <property type="match status" value="1"/>
</dbReference>
<gene>
    <name evidence="2" type="ORF">HDF14_004037</name>
</gene>